<gene>
    <name evidence="2" type="ORF">Acr_15g0018530</name>
</gene>
<accession>A0A7J0FX25</accession>
<sequence length="148" mass="15126">MVEAVLLVVVLLLFGGAPPIMDEMAAARAAVKLGSAVMAAVAAVRVSANEWGGGGGGGCERELGGGSWEVDTGLGVWVRSNVTVGNGAEAEIVAMLEEHGRIALARKLGFIRPSADDMEPERSMLAAAEVVEAIAMAAGGRGWLWVPS</sequence>
<reference evidence="2 3" key="1">
    <citation type="submission" date="2019-07" db="EMBL/GenBank/DDBJ databases">
        <title>De Novo Assembly of kiwifruit Actinidia rufa.</title>
        <authorList>
            <person name="Sugita-Konishi S."/>
            <person name="Sato K."/>
            <person name="Mori E."/>
            <person name="Abe Y."/>
            <person name="Kisaki G."/>
            <person name="Hamano K."/>
            <person name="Suezawa K."/>
            <person name="Otani M."/>
            <person name="Fukuda T."/>
            <person name="Manabe T."/>
            <person name="Gomi K."/>
            <person name="Tabuchi M."/>
            <person name="Akimitsu K."/>
            <person name="Kataoka I."/>
        </authorList>
    </citation>
    <scope>NUCLEOTIDE SEQUENCE [LARGE SCALE GENOMIC DNA]</scope>
    <source>
        <strain evidence="3">cv. Fuchu</strain>
    </source>
</reference>
<protein>
    <submittedName>
        <fullName evidence="2">WRKY DNA-binding protein 31</fullName>
    </submittedName>
</protein>
<proteinExistence type="predicted"/>
<comment type="caution">
    <text evidence="2">The sequence shown here is derived from an EMBL/GenBank/DDBJ whole genome shotgun (WGS) entry which is preliminary data.</text>
</comment>
<dbReference type="AlphaFoldDB" id="A0A7J0FX25"/>
<evidence type="ECO:0000256" key="1">
    <source>
        <dbReference type="SAM" id="SignalP"/>
    </source>
</evidence>
<feature type="signal peptide" evidence="1">
    <location>
        <begin position="1"/>
        <end position="19"/>
    </location>
</feature>
<organism evidence="2 3">
    <name type="scientific">Actinidia rufa</name>
    <dbReference type="NCBI Taxonomy" id="165716"/>
    <lineage>
        <taxon>Eukaryota</taxon>
        <taxon>Viridiplantae</taxon>
        <taxon>Streptophyta</taxon>
        <taxon>Embryophyta</taxon>
        <taxon>Tracheophyta</taxon>
        <taxon>Spermatophyta</taxon>
        <taxon>Magnoliopsida</taxon>
        <taxon>eudicotyledons</taxon>
        <taxon>Gunneridae</taxon>
        <taxon>Pentapetalae</taxon>
        <taxon>asterids</taxon>
        <taxon>Ericales</taxon>
        <taxon>Actinidiaceae</taxon>
        <taxon>Actinidia</taxon>
    </lineage>
</organism>
<name>A0A7J0FX25_9ERIC</name>
<evidence type="ECO:0000313" key="2">
    <source>
        <dbReference type="EMBL" id="GFZ03245.1"/>
    </source>
</evidence>
<evidence type="ECO:0000313" key="3">
    <source>
        <dbReference type="Proteomes" id="UP000585474"/>
    </source>
</evidence>
<dbReference type="GO" id="GO:0003677">
    <property type="term" value="F:DNA binding"/>
    <property type="evidence" value="ECO:0007669"/>
    <property type="project" value="UniProtKB-KW"/>
</dbReference>
<feature type="chain" id="PRO_5029561750" evidence="1">
    <location>
        <begin position="20"/>
        <end position="148"/>
    </location>
</feature>
<keyword evidence="1" id="KW-0732">Signal</keyword>
<keyword evidence="2" id="KW-0238">DNA-binding</keyword>
<dbReference type="Proteomes" id="UP000585474">
    <property type="component" value="Unassembled WGS sequence"/>
</dbReference>
<dbReference type="OrthoDB" id="1805767at2759"/>
<dbReference type="EMBL" id="BJWL01000015">
    <property type="protein sequence ID" value="GFZ03245.1"/>
    <property type="molecule type" value="Genomic_DNA"/>
</dbReference>
<keyword evidence="3" id="KW-1185">Reference proteome</keyword>